<dbReference type="Gene3D" id="3.40.50.300">
    <property type="entry name" value="P-loop containing nucleotide triphosphate hydrolases"/>
    <property type="match status" value="1"/>
</dbReference>
<name>A0A835M7H2_9MAGN</name>
<comment type="subcellular location">
    <subcellularLocation>
        <location evidence="1">Membrane</location>
        <topology evidence="1">Multi-pass membrane protein</topology>
    </subcellularLocation>
</comment>
<evidence type="ECO:0000313" key="9">
    <source>
        <dbReference type="Proteomes" id="UP000631114"/>
    </source>
</evidence>
<dbReference type="SUPFAM" id="SSF90123">
    <property type="entry name" value="ABC transporter transmembrane region"/>
    <property type="match status" value="1"/>
</dbReference>
<evidence type="ECO:0000256" key="1">
    <source>
        <dbReference type="ARBA" id="ARBA00004141"/>
    </source>
</evidence>
<evidence type="ECO:0000256" key="4">
    <source>
        <dbReference type="ARBA" id="ARBA00023136"/>
    </source>
</evidence>
<accession>A0A835M7H2</accession>
<organism evidence="8 9">
    <name type="scientific">Coptis chinensis</name>
    <dbReference type="NCBI Taxonomy" id="261450"/>
    <lineage>
        <taxon>Eukaryota</taxon>
        <taxon>Viridiplantae</taxon>
        <taxon>Streptophyta</taxon>
        <taxon>Embryophyta</taxon>
        <taxon>Tracheophyta</taxon>
        <taxon>Spermatophyta</taxon>
        <taxon>Magnoliopsida</taxon>
        <taxon>Ranunculales</taxon>
        <taxon>Ranunculaceae</taxon>
        <taxon>Coptidoideae</taxon>
        <taxon>Coptis</taxon>
    </lineage>
</organism>
<evidence type="ECO:0000256" key="2">
    <source>
        <dbReference type="ARBA" id="ARBA00022692"/>
    </source>
</evidence>
<dbReference type="EMBL" id="JADFTS010000002">
    <property type="protein sequence ID" value="KAF9622105.1"/>
    <property type="molecule type" value="Genomic_DNA"/>
</dbReference>
<dbReference type="Proteomes" id="UP000631114">
    <property type="component" value="Unassembled WGS sequence"/>
</dbReference>
<dbReference type="InterPro" id="IPR003439">
    <property type="entry name" value="ABC_transporter-like_ATP-bd"/>
</dbReference>
<dbReference type="InterPro" id="IPR036640">
    <property type="entry name" value="ABC1_TM_sf"/>
</dbReference>
<dbReference type="CDD" id="cd18577">
    <property type="entry name" value="ABC_6TM_Pgp_ABCB1_D1_like"/>
    <property type="match status" value="1"/>
</dbReference>
<dbReference type="AlphaFoldDB" id="A0A835M7H2"/>
<dbReference type="GO" id="GO:0016887">
    <property type="term" value="F:ATP hydrolysis activity"/>
    <property type="evidence" value="ECO:0007669"/>
    <property type="project" value="InterPro"/>
</dbReference>
<feature type="transmembrane region" description="Helical" evidence="6">
    <location>
        <begin position="46"/>
        <end position="74"/>
    </location>
</feature>
<proteinExistence type="predicted"/>
<dbReference type="PROSITE" id="PS50929">
    <property type="entry name" value="ABC_TM1F"/>
    <property type="match status" value="1"/>
</dbReference>
<keyword evidence="3 6" id="KW-1133">Transmembrane helix</keyword>
<dbReference type="PANTHER" id="PTHR24222">
    <property type="entry name" value="ABC TRANSPORTER B FAMILY"/>
    <property type="match status" value="1"/>
</dbReference>
<evidence type="ECO:0000256" key="5">
    <source>
        <dbReference type="SAM" id="MobiDB-lite"/>
    </source>
</evidence>
<keyword evidence="9" id="KW-1185">Reference proteome</keyword>
<dbReference type="InterPro" id="IPR011527">
    <property type="entry name" value="ABC1_TM_dom"/>
</dbReference>
<dbReference type="GO" id="GO:0005886">
    <property type="term" value="C:plasma membrane"/>
    <property type="evidence" value="ECO:0007669"/>
    <property type="project" value="TreeGrafter"/>
</dbReference>
<dbReference type="GO" id="GO:0005524">
    <property type="term" value="F:ATP binding"/>
    <property type="evidence" value="ECO:0007669"/>
    <property type="project" value="InterPro"/>
</dbReference>
<evidence type="ECO:0000259" key="7">
    <source>
        <dbReference type="PROSITE" id="PS50929"/>
    </source>
</evidence>
<evidence type="ECO:0000313" key="8">
    <source>
        <dbReference type="EMBL" id="KAF9622105.1"/>
    </source>
</evidence>
<dbReference type="InterPro" id="IPR027417">
    <property type="entry name" value="P-loop_NTPase"/>
</dbReference>
<feature type="compositionally biased region" description="Basic and acidic residues" evidence="5">
    <location>
        <begin position="8"/>
        <end position="26"/>
    </location>
</feature>
<dbReference type="InterPro" id="IPR039421">
    <property type="entry name" value="Type_1_exporter"/>
</dbReference>
<feature type="region of interest" description="Disordered" evidence="5">
    <location>
        <begin position="1"/>
        <end position="29"/>
    </location>
</feature>
<sequence>MNSSSETEGYKPDGRPPDGEDFEKTKGGVGSKRSVPLYRLFSFPDAIYIVLMTLGAIAAIFNGMSVPLMAYLVGQLVDSFGKNAHNKNLVHEVSKIGKSIQLIIAFIGGFLIAFMKGWLLVLVFMSTVPLLVLSGASMSIIINNLATRGQVAYSEAGAIVEQTISSIRTVASFTGERQAINRYNKSLDASYKSSVQEGFAGGIGIGMVMFIVFSSYGLAAWFGAIMIIEKGYTGGDVVCVIFAVVTSSMSLGEASPCMKAFAAGQAAAFNMFETIYRKPDIDSFDTNGCILDDISGDIELKDIHFSYPARPREKIFAGFSLSIPSGTITALVGESGSGKSTVISLIERFYDQQAGEVLIDGINLKEFLLR</sequence>
<dbReference type="Pfam" id="PF00664">
    <property type="entry name" value="ABC_membrane"/>
    <property type="match status" value="1"/>
</dbReference>
<dbReference type="Pfam" id="PF00005">
    <property type="entry name" value="ABC_tran"/>
    <property type="match status" value="1"/>
</dbReference>
<dbReference type="SUPFAM" id="SSF52540">
    <property type="entry name" value="P-loop containing nucleoside triphosphate hydrolases"/>
    <property type="match status" value="1"/>
</dbReference>
<dbReference type="Gene3D" id="1.20.1560.10">
    <property type="entry name" value="ABC transporter type 1, transmembrane domain"/>
    <property type="match status" value="2"/>
</dbReference>
<dbReference type="GO" id="GO:0140359">
    <property type="term" value="F:ABC-type transporter activity"/>
    <property type="evidence" value="ECO:0007669"/>
    <property type="project" value="InterPro"/>
</dbReference>
<evidence type="ECO:0000256" key="6">
    <source>
        <dbReference type="SAM" id="Phobius"/>
    </source>
</evidence>
<dbReference type="OrthoDB" id="6500128at2759"/>
<gene>
    <name evidence="8" type="ORF">IFM89_029389</name>
</gene>
<dbReference type="PANTHER" id="PTHR24222:SF63">
    <property type="entry name" value="ATP BINDING CASSETTE SUBFAMILY B"/>
    <property type="match status" value="1"/>
</dbReference>
<protein>
    <recommendedName>
        <fullName evidence="7">ABC transmembrane type-1 domain-containing protein</fullName>
    </recommendedName>
</protein>
<comment type="caution">
    <text evidence="8">The sequence shown here is derived from an EMBL/GenBank/DDBJ whole genome shotgun (WGS) entry which is preliminary data.</text>
</comment>
<feature type="transmembrane region" description="Helical" evidence="6">
    <location>
        <begin position="199"/>
        <end position="228"/>
    </location>
</feature>
<evidence type="ECO:0000256" key="3">
    <source>
        <dbReference type="ARBA" id="ARBA00022989"/>
    </source>
</evidence>
<feature type="transmembrane region" description="Helical" evidence="6">
    <location>
        <begin position="95"/>
        <end position="114"/>
    </location>
</feature>
<keyword evidence="2 6" id="KW-0812">Transmembrane</keyword>
<feature type="domain" description="ABC transmembrane type-1" evidence="7">
    <location>
        <begin position="94"/>
        <end position="263"/>
    </location>
</feature>
<reference evidence="8 9" key="1">
    <citation type="submission" date="2020-10" db="EMBL/GenBank/DDBJ databases">
        <title>The Coptis chinensis genome and diversification of protoberbering-type alkaloids.</title>
        <authorList>
            <person name="Wang B."/>
            <person name="Shu S."/>
            <person name="Song C."/>
            <person name="Liu Y."/>
        </authorList>
    </citation>
    <scope>NUCLEOTIDE SEQUENCE [LARGE SCALE GENOMIC DNA]</scope>
    <source>
        <strain evidence="8">HL-2020</strain>
        <tissue evidence="8">Leaf</tissue>
    </source>
</reference>
<keyword evidence="4 6" id="KW-0472">Membrane</keyword>